<organism evidence="1">
    <name type="scientific">Salmonella enterica</name>
    <name type="common">Salmonella choleraesuis</name>
    <dbReference type="NCBI Taxonomy" id="28901"/>
    <lineage>
        <taxon>Bacteria</taxon>
        <taxon>Pseudomonadati</taxon>
        <taxon>Pseudomonadota</taxon>
        <taxon>Gammaproteobacteria</taxon>
        <taxon>Enterobacterales</taxon>
        <taxon>Enterobacteriaceae</taxon>
        <taxon>Salmonella</taxon>
    </lineage>
</organism>
<dbReference type="AlphaFoldDB" id="A0A5T4T729"/>
<reference evidence="1" key="1">
    <citation type="submission" date="2018-05" db="EMBL/GenBank/DDBJ databases">
        <authorList>
            <consortium name="PulseNet: The National Subtyping Network for Foodborne Disease Surveillance"/>
            <person name="Tarr C.L."/>
            <person name="Trees E."/>
            <person name="Katz L.S."/>
            <person name="Carleton-Romer H.A."/>
            <person name="Stroika S."/>
            <person name="Kucerova Z."/>
            <person name="Roache K.F."/>
            <person name="Sabol A.L."/>
            <person name="Besser J."/>
            <person name="Gerner-Smidt P."/>
        </authorList>
    </citation>
    <scope>NUCLEOTIDE SEQUENCE</scope>
    <source>
        <strain evidence="1">PNUSAS041211</strain>
    </source>
</reference>
<protein>
    <submittedName>
        <fullName evidence="1">Uncharacterized protein</fullName>
    </submittedName>
</protein>
<gene>
    <name evidence="1" type="ORF">DMK73_21865</name>
</gene>
<comment type="caution">
    <text evidence="1">The sequence shown here is derived from an EMBL/GenBank/DDBJ whole genome shotgun (WGS) entry which is preliminary data.</text>
</comment>
<evidence type="ECO:0000313" key="1">
    <source>
        <dbReference type="EMBL" id="EBL8560761.1"/>
    </source>
</evidence>
<accession>A0A5T4T729</accession>
<proteinExistence type="predicted"/>
<name>A0A5T4T729_SALER</name>
<dbReference type="EMBL" id="AAGAKS010000011">
    <property type="protein sequence ID" value="EBL8560761.1"/>
    <property type="molecule type" value="Genomic_DNA"/>
</dbReference>
<sequence length="131" mass="14348">MSVLRENLILDLFYASGKAGDANVVRITVVVKDSLNGNDLHTSTLIRTGDEKSATYAVGGQTISDASDPILLKLETYFRSVDKAMFEKYMTRANEVFESHLNPGNTWLGQYGLRIASNVPASDELPESAFS</sequence>